<proteinExistence type="predicted"/>
<evidence type="ECO:0000256" key="1">
    <source>
        <dbReference type="SAM" id="MobiDB-lite"/>
    </source>
</evidence>
<reference evidence="3 4" key="1">
    <citation type="submission" date="2021-01" db="EMBL/GenBank/DDBJ databases">
        <title>Paenibacillus sp.nov. isolated from the rhizosphere soil of tomato plant.</title>
        <authorList>
            <person name="Thin K.K."/>
            <person name="Zhang X."/>
            <person name="He S."/>
        </authorList>
    </citation>
    <scope>NUCLEOTIDE SEQUENCE [LARGE SCALE GENOMIC DNA]</scope>
    <source>
        <strain evidence="3 4">DXFW5</strain>
    </source>
</reference>
<gene>
    <name evidence="3" type="ORF">IM700_002070</name>
</gene>
<keyword evidence="2" id="KW-0812">Transmembrane</keyword>
<dbReference type="EMBL" id="JADCNN020000001">
    <property type="protein sequence ID" value="MBM6994443.1"/>
    <property type="molecule type" value="Genomic_DNA"/>
</dbReference>
<keyword evidence="2" id="KW-1133">Transmembrane helix</keyword>
<dbReference type="Proteomes" id="UP001516620">
    <property type="component" value="Unassembled WGS sequence"/>
</dbReference>
<comment type="caution">
    <text evidence="3">The sequence shown here is derived from an EMBL/GenBank/DDBJ whole genome shotgun (WGS) entry which is preliminary data.</text>
</comment>
<accession>A0ABS2H176</accession>
<name>A0ABS2H176_9BACL</name>
<feature type="transmembrane region" description="Helical" evidence="2">
    <location>
        <begin position="27"/>
        <end position="49"/>
    </location>
</feature>
<protein>
    <submittedName>
        <fullName evidence="3">Pilus assembly protein</fullName>
    </submittedName>
</protein>
<evidence type="ECO:0000313" key="4">
    <source>
        <dbReference type="Proteomes" id="UP001516620"/>
    </source>
</evidence>
<keyword evidence="2" id="KW-0472">Membrane</keyword>
<evidence type="ECO:0000256" key="2">
    <source>
        <dbReference type="SAM" id="Phobius"/>
    </source>
</evidence>
<feature type="compositionally biased region" description="Polar residues" evidence="1">
    <location>
        <begin position="85"/>
        <end position="102"/>
    </location>
</feature>
<organism evidence="3 4">
    <name type="scientific">Paenibacillus rhizolycopersici</name>
    <dbReference type="NCBI Taxonomy" id="2780073"/>
    <lineage>
        <taxon>Bacteria</taxon>
        <taxon>Bacillati</taxon>
        <taxon>Bacillota</taxon>
        <taxon>Bacilli</taxon>
        <taxon>Bacillales</taxon>
        <taxon>Paenibacillaceae</taxon>
        <taxon>Paenibacillus</taxon>
    </lineage>
</organism>
<evidence type="ECO:0000313" key="3">
    <source>
        <dbReference type="EMBL" id="MBM6994443.1"/>
    </source>
</evidence>
<feature type="region of interest" description="Disordered" evidence="1">
    <location>
        <begin position="85"/>
        <end position="113"/>
    </location>
</feature>
<sequence>MLPNKRTSHIEGSKAQRFREKGSLGSITLEAALIAPVFVLVVFWFIFLVHMTLLFGQLHAAAANAVKQISAHIYPVAIAVEAQSSGQQETQTPVGETGQGTAPLNGAGGSRNKGMVSGNSPFSWRMPSLSLEEWAGQYAAKLPAPLSTWITDAARKGDEPLQELKTNAVEAVLDPLVKPMLRPFLQGTLLEEERLHVNRVTVPDLKTGKQPYFGLEVSYELPLKVPFSGRRMVLQTRAEERLWIGDTGELDSGAGSGDSQTGEAAVVVSKPDPAYAGHRATIVAQVAPGTSAKLTIYYKSGVSQAKYLGEATADDQGRIAWTWLVGGNTTPGTWSFVIETGEGLRTTAGFEVASPHSE</sequence>
<keyword evidence="4" id="KW-1185">Reference proteome</keyword>